<evidence type="ECO:0000313" key="2">
    <source>
        <dbReference type="EMBL" id="PFH49571.1"/>
    </source>
</evidence>
<dbReference type="AlphaFoldDB" id="A0A2A9NMM1"/>
<dbReference type="OrthoDB" id="3351168at2759"/>
<feature type="transmembrane region" description="Helical" evidence="1">
    <location>
        <begin position="87"/>
        <end position="110"/>
    </location>
</feature>
<dbReference type="Proteomes" id="UP000242287">
    <property type="component" value="Unassembled WGS sequence"/>
</dbReference>
<evidence type="ECO:0000313" key="3">
    <source>
        <dbReference type="Proteomes" id="UP000242287"/>
    </source>
</evidence>
<dbReference type="EMBL" id="KZ302025">
    <property type="protein sequence ID" value="PFH49571.1"/>
    <property type="molecule type" value="Genomic_DNA"/>
</dbReference>
<sequence length="614" mass="66596">MAHPSINPRVFWPSAIVITQISILVLLLTFFISSSVTVVPLPDSLARTVKDNPQTTTLVVAVVATLISTLTRNLFSEAIRFAVNIQLTGIGMSLYSMSALTTVAKGGFIFGRLKSIWTYIAALAAFALLLQTAALTAVLSPTTVRLSYPILGSELDMTNPKFPDLLGPLQRRWSIQPDIQPVSPAMLSSGEMSVRARLNLPSFFSFNNYSYIGSTHGVLPANLVPMSNVLPSTKSHAAFLPPNSIITKPRKFNGLKSTYTMVQQGYMPSVKCRREDWTMRITYNASMQVLQGAVDCPGNESSDISQVVGIGKSTILAVMCLVYTPDFPTVPTAEYDIILKGYGQLYGSLPTCVCRINSDVTTVEVKYDDPPTLYESDVPNLLNSTAIQSTVNPVPRLGYEAAHIFLRQVVNGQTLRANNVGNIVSSFYTMKLNDPDSISTIWRQSQLIRTNVTTRSTPGDLLIKESDTLPLHNLTGTYTIETMGWTQSVGIAHRATFLSPILIAISSLLIVVYGGVRIMIGHNTPAPTSMDFDPRDTLHVVAASAAGGLEFQPDYVSGGVPNSQKFGVRLDMVNPKAGKIGFMTTQGAGYVPVANPLTKYESLNTAYPGDTDMS</sequence>
<name>A0A2A9NMM1_9AGAR</name>
<feature type="transmembrane region" description="Helical" evidence="1">
    <location>
        <begin position="56"/>
        <end position="75"/>
    </location>
</feature>
<dbReference type="STRING" id="703135.A0A2A9NMM1"/>
<keyword evidence="1" id="KW-1133">Transmembrane helix</keyword>
<organism evidence="2 3">
    <name type="scientific">Amanita thiersii Skay4041</name>
    <dbReference type="NCBI Taxonomy" id="703135"/>
    <lineage>
        <taxon>Eukaryota</taxon>
        <taxon>Fungi</taxon>
        <taxon>Dikarya</taxon>
        <taxon>Basidiomycota</taxon>
        <taxon>Agaricomycotina</taxon>
        <taxon>Agaricomycetes</taxon>
        <taxon>Agaricomycetidae</taxon>
        <taxon>Agaricales</taxon>
        <taxon>Pluteineae</taxon>
        <taxon>Amanitaceae</taxon>
        <taxon>Amanita</taxon>
    </lineage>
</organism>
<keyword evidence="3" id="KW-1185">Reference proteome</keyword>
<accession>A0A2A9NMM1</accession>
<feature type="transmembrane region" description="Helical" evidence="1">
    <location>
        <begin position="12"/>
        <end position="36"/>
    </location>
</feature>
<gene>
    <name evidence="2" type="ORF">AMATHDRAFT_48610</name>
</gene>
<proteinExistence type="predicted"/>
<reference evidence="2 3" key="1">
    <citation type="submission" date="2014-02" db="EMBL/GenBank/DDBJ databases">
        <title>Transposable element dynamics among asymbiotic and ectomycorrhizal Amanita fungi.</title>
        <authorList>
            <consortium name="DOE Joint Genome Institute"/>
            <person name="Hess J."/>
            <person name="Skrede I."/>
            <person name="Wolfe B."/>
            <person name="LaButti K."/>
            <person name="Ohm R.A."/>
            <person name="Grigoriev I.V."/>
            <person name="Pringle A."/>
        </authorList>
    </citation>
    <scope>NUCLEOTIDE SEQUENCE [LARGE SCALE GENOMIC DNA]</scope>
    <source>
        <strain evidence="2 3">SKay4041</strain>
    </source>
</reference>
<protein>
    <submittedName>
        <fullName evidence="2">Uncharacterized protein</fullName>
    </submittedName>
</protein>
<feature type="transmembrane region" description="Helical" evidence="1">
    <location>
        <begin position="497"/>
        <end position="520"/>
    </location>
</feature>
<keyword evidence="1" id="KW-0812">Transmembrane</keyword>
<evidence type="ECO:0000256" key="1">
    <source>
        <dbReference type="SAM" id="Phobius"/>
    </source>
</evidence>
<keyword evidence="1" id="KW-0472">Membrane</keyword>
<feature type="transmembrane region" description="Helical" evidence="1">
    <location>
        <begin position="116"/>
        <end position="139"/>
    </location>
</feature>